<evidence type="ECO:0000313" key="1">
    <source>
        <dbReference type="EMBL" id="KKS14354.1"/>
    </source>
</evidence>
<protein>
    <submittedName>
        <fullName evidence="1">Uncharacterized protein</fullName>
    </submittedName>
</protein>
<evidence type="ECO:0000313" key="2">
    <source>
        <dbReference type="Proteomes" id="UP000034753"/>
    </source>
</evidence>
<dbReference type="AlphaFoldDB" id="A0A0G0WNI6"/>
<accession>A0A0G0WNI6</accession>
<dbReference type="EMBL" id="LCBN01000002">
    <property type="protein sequence ID" value="KKS14354.1"/>
    <property type="molecule type" value="Genomic_DNA"/>
</dbReference>
<comment type="caution">
    <text evidence="1">The sequence shown here is derived from an EMBL/GenBank/DDBJ whole genome shotgun (WGS) entry which is preliminary data.</text>
</comment>
<reference evidence="1 2" key="1">
    <citation type="journal article" date="2015" name="Nature">
        <title>rRNA introns, odd ribosomes, and small enigmatic genomes across a large radiation of phyla.</title>
        <authorList>
            <person name="Brown C.T."/>
            <person name="Hug L.A."/>
            <person name="Thomas B.C."/>
            <person name="Sharon I."/>
            <person name="Castelle C.J."/>
            <person name="Singh A."/>
            <person name="Wilkins M.J."/>
            <person name="Williams K.H."/>
            <person name="Banfield J.F."/>
        </authorList>
    </citation>
    <scope>NUCLEOTIDE SEQUENCE [LARGE SCALE GENOMIC DNA]</scope>
</reference>
<sequence length="118" mass="13181">MSRKTKLFLLILTAIFIVAAYVVKTSKPAIYKKRSSALYDTAISAAIDLYKARINQKIDMSSGPCLTNDLMPGWVVDIVHSPRELIDDLPENQCPAYLEGRAEHFVELDTGGNLVRVR</sequence>
<gene>
    <name evidence="1" type="ORF">UU67_C0002G0020</name>
</gene>
<organism evidence="1 2">
    <name type="scientific">Candidatus Daviesbacteria bacterium GW2011_GWB1_41_5</name>
    <dbReference type="NCBI Taxonomy" id="1618429"/>
    <lineage>
        <taxon>Bacteria</taxon>
        <taxon>Candidatus Daviesiibacteriota</taxon>
    </lineage>
</organism>
<proteinExistence type="predicted"/>
<dbReference type="Proteomes" id="UP000034753">
    <property type="component" value="Unassembled WGS sequence"/>
</dbReference>
<name>A0A0G0WNI6_9BACT</name>